<comment type="caution">
    <text evidence="1">The sequence shown here is derived from an EMBL/GenBank/DDBJ whole genome shotgun (WGS) entry which is preliminary data.</text>
</comment>
<sequence>MQDIESKYDGFAVEEDTLIQRIGVCNDCIEVILKYVSDKVDPIHILTAEDIVTAIHQIGQDLNTELLHIRLEKSLLERKFNSLQT</sequence>
<dbReference type="AlphaFoldDB" id="A0A197ZXG2"/>
<keyword evidence="2" id="KW-1185">Reference proteome</keyword>
<reference evidence="1 2" key="1">
    <citation type="submission" date="2016-05" db="EMBL/GenBank/DDBJ databases">
        <title>Paenibacillus sp. 1ZS3-15 nov., isolated from the rhizosphere soil.</title>
        <authorList>
            <person name="Zhang X.X."/>
            <person name="Zhang J."/>
        </authorList>
    </citation>
    <scope>NUCLEOTIDE SEQUENCE [LARGE SCALE GENOMIC DNA]</scope>
    <source>
        <strain evidence="1 2">1ZS3-15</strain>
    </source>
</reference>
<dbReference type="Proteomes" id="UP000078454">
    <property type="component" value="Unassembled WGS sequence"/>
</dbReference>
<dbReference type="OrthoDB" id="2472809at2"/>
<organism evidence="1 2">
    <name type="scientific">Paenibacillus oryzisoli</name>
    <dbReference type="NCBI Taxonomy" id="1850517"/>
    <lineage>
        <taxon>Bacteria</taxon>
        <taxon>Bacillati</taxon>
        <taxon>Bacillota</taxon>
        <taxon>Bacilli</taxon>
        <taxon>Bacillales</taxon>
        <taxon>Paenibacillaceae</taxon>
        <taxon>Paenibacillus</taxon>
    </lineage>
</organism>
<protein>
    <submittedName>
        <fullName evidence="1">Uncharacterized protein</fullName>
    </submittedName>
</protein>
<name>A0A197ZXG2_9BACL</name>
<evidence type="ECO:0000313" key="1">
    <source>
        <dbReference type="EMBL" id="OAS13423.1"/>
    </source>
</evidence>
<proteinExistence type="predicted"/>
<evidence type="ECO:0000313" key="2">
    <source>
        <dbReference type="Proteomes" id="UP000078454"/>
    </source>
</evidence>
<accession>A0A197ZXG2</accession>
<dbReference type="EMBL" id="LYPB01000094">
    <property type="protein sequence ID" value="OAS13423.1"/>
    <property type="molecule type" value="Genomic_DNA"/>
</dbReference>
<gene>
    <name evidence="1" type="ORF">A8708_15955</name>
</gene>